<accession>A0A369B658</accession>
<dbReference type="NCBIfam" id="TIGR01549">
    <property type="entry name" value="HAD-SF-IA-v1"/>
    <property type="match status" value="1"/>
</dbReference>
<dbReference type="Gene3D" id="1.10.150.240">
    <property type="entry name" value="Putative phosphatase, domain 2"/>
    <property type="match status" value="1"/>
</dbReference>
<dbReference type="SFLD" id="SFLDG01129">
    <property type="entry name" value="C1.5:_HAD__Beta-PGM__Phosphata"/>
    <property type="match status" value="1"/>
</dbReference>
<dbReference type="AlphaFoldDB" id="A0A369B658"/>
<dbReference type="Gene3D" id="3.40.50.1000">
    <property type="entry name" value="HAD superfamily/HAD-like"/>
    <property type="match status" value="1"/>
</dbReference>
<protein>
    <submittedName>
        <fullName evidence="1">Phosphoglycolate phosphatase</fullName>
    </submittedName>
</protein>
<dbReference type="GO" id="GO:0005829">
    <property type="term" value="C:cytosol"/>
    <property type="evidence" value="ECO:0007669"/>
    <property type="project" value="TreeGrafter"/>
</dbReference>
<dbReference type="Pfam" id="PF13419">
    <property type="entry name" value="HAD_2"/>
    <property type="match status" value="1"/>
</dbReference>
<dbReference type="InterPro" id="IPR036412">
    <property type="entry name" value="HAD-like_sf"/>
</dbReference>
<dbReference type="OrthoDB" id="9792518at2"/>
<gene>
    <name evidence="1" type="ORF">DFR58_109149</name>
</gene>
<comment type="caution">
    <text evidence="1">The sequence shown here is derived from an EMBL/GenBank/DDBJ whole genome shotgun (WGS) entry which is preliminary data.</text>
</comment>
<dbReference type="InterPro" id="IPR050155">
    <property type="entry name" value="HAD-like_hydrolase_sf"/>
</dbReference>
<reference evidence="1 2" key="1">
    <citation type="submission" date="2018-07" db="EMBL/GenBank/DDBJ databases">
        <title>Genomic Encyclopedia of Type Strains, Phase IV (KMG-IV): sequencing the most valuable type-strain genomes for metagenomic binning, comparative biology and taxonomic classification.</title>
        <authorList>
            <person name="Goeker M."/>
        </authorList>
    </citation>
    <scope>NUCLEOTIDE SEQUENCE [LARGE SCALE GENOMIC DNA]</scope>
    <source>
        <strain evidence="1 2">DSM 27016</strain>
    </source>
</reference>
<dbReference type="SUPFAM" id="SSF56784">
    <property type="entry name" value="HAD-like"/>
    <property type="match status" value="1"/>
</dbReference>
<dbReference type="Proteomes" id="UP000253034">
    <property type="component" value="Unassembled WGS sequence"/>
</dbReference>
<keyword evidence="2" id="KW-1185">Reference proteome</keyword>
<dbReference type="FunFam" id="3.40.50.1000:FF:000022">
    <property type="entry name" value="Phosphoglycolate phosphatase"/>
    <property type="match status" value="1"/>
</dbReference>
<dbReference type="GO" id="GO:0008967">
    <property type="term" value="F:phosphoglycolate phosphatase activity"/>
    <property type="evidence" value="ECO:0007669"/>
    <property type="project" value="TreeGrafter"/>
</dbReference>
<evidence type="ECO:0000313" key="2">
    <source>
        <dbReference type="Proteomes" id="UP000253034"/>
    </source>
</evidence>
<dbReference type="PANTHER" id="PTHR43434:SF1">
    <property type="entry name" value="PHOSPHOGLYCOLATE PHOSPHATASE"/>
    <property type="match status" value="1"/>
</dbReference>
<dbReference type="InterPro" id="IPR023198">
    <property type="entry name" value="PGP-like_dom2"/>
</dbReference>
<dbReference type="InterPro" id="IPR006439">
    <property type="entry name" value="HAD-SF_hydro_IA"/>
</dbReference>
<dbReference type="SFLD" id="SFLDS00003">
    <property type="entry name" value="Haloacid_Dehalogenase"/>
    <property type="match status" value="1"/>
</dbReference>
<evidence type="ECO:0000313" key="1">
    <source>
        <dbReference type="EMBL" id="RCX16921.1"/>
    </source>
</evidence>
<dbReference type="SFLD" id="SFLDG01135">
    <property type="entry name" value="C1.5.6:_HAD__Beta-PGM__Phospha"/>
    <property type="match status" value="1"/>
</dbReference>
<dbReference type="RefSeq" id="WP_114297646.1">
    <property type="nucleotide sequence ID" value="NZ_QPJT01000009.1"/>
</dbReference>
<dbReference type="NCBIfam" id="TIGR01509">
    <property type="entry name" value="HAD-SF-IA-v3"/>
    <property type="match status" value="1"/>
</dbReference>
<proteinExistence type="predicted"/>
<dbReference type="PANTHER" id="PTHR43434">
    <property type="entry name" value="PHOSPHOGLYCOLATE PHOSPHATASE"/>
    <property type="match status" value="1"/>
</dbReference>
<dbReference type="InterPro" id="IPR023214">
    <property type="entry name" value="HAD_sf"/>
</dbReference>
<organism evidence="1 2">
    <name type="scientific">Anaerobacterium chartisolvens</name>
    <dbReference type="NCBI Taxonomy" id="1297424"/>
    <lineage>
        <taxon>Bacteria</taxon>
        <taxon>Bacillati</taxon>
        <taxon>Bacillota</taxon>
        <taxon>Clostridia</taxon>
        <taxon>Eubacteriales</taxon>
        <taxon>Oscillospiraceae</taxon>
        <taxon>Anaerobacterium</taxon>
    </lineage>
</organism>
<sequence length="215" mass="23509">MGIRAGTIVFDFDGVIVDSGADIANAVAYTLKAFGRPVLSREEITGYVGGGAEQLIRKSFKDCGEDIIKEALPFYKKYYLDNCVVETRLYDNVRETLSFFSGKNLAILTNKPEDLTYRILERLEVMKFFKLVIGPESVQRLKPDPEGLVKVLQSLGESPQNALMVGDTYTDIEVGKRAGARTCGVTYGLGDTGALAAAGPDIIIDDMGELMLHVK</sequence>
<dbReference type="InterPro" id="IPR041492">
    <property type="entry name" value="HAD_2"/>
</dbReference>
<dbReference type="GO" id="GO:0006281">
    <property type="term" value="P:DNA repair"/>
    <property type="evidence" value="ECO:0007669"/>
    <property type="project" value="TreeGrafter"/>
</dbReference>
<dbReference type="EMBL" id="QPJT01000009">
    <property type="protein sequence ID" value="RCX16921.1"/>
    <property type="molecule type" value="Genomic_DNA"/>
</dbReference>
<name>A0A369B658_9FIRM</name>